<proteinExistence type="predicted"/>
<feature type="compositionally biased region" description="Acidic residues" evidence="1">
    <location>
        <begin position="1"/>
        <end position="12"/>
    </location>
</feature>
<feature type="compositionally biased region" description="Basic and acidic residues" evidence="1">
    <location>
        <begin position="13"/>
        <end position="27"/>
    </location>
</feature>
<dbReference type="EMBL" id="JABVEC010000045">
    <property type="protein sequence ID" value="MBC6470654.1"/>
    <property type="molecule type" value="Genomic_DNA"/>
</dbReference>
<dbReference type="Proteomes" id="UP000805614">
    <property type="component" value="Unassembled WGS sequence"/>
</dbReference>
<evidence type="ECO:0000313" key="3">
    <source>
        <dbReference type="Proteomes" id="UP000805614"/>
    </source>
</evidence>
<sequence length="64" mass="7081">MASEESEPTNPDDEAKRRFREALERKRGQQSAERAGGQGKNSSGVSHTHGPAKSRRQFRRKSGG</sequence>
<evidence type="ECO:0000313" key="2">
    <source>
        <dbReference type="EMBL" id="MBC6470654.1"/>
    </source>
</evidence>
<gene>
    <name evidence="2" type="ORF">HKK74_34955</name>
</gene>
<name>A0ABR7M1I9_9ACTN</name>
<protein>
    <submittedName>
        <fullName evidence="2">DUF5302 domain-containing protein</fullName>
    </submittedName>
</protein>
<reference evidence="2 3" key="1">
    <citation type="submission" date="2020-06" db="EMBL/GenBank/DDBJ databases">
        <title>Actinomadura xiongansis sp. nov., isolated from soil of Baiyangdian.</title>
        <authorList>
            <person name="Zhang X."/>
        </authorList>
    </citation>
    <scope>NUCLEOTIDE SEQUENCE [LARGE SCALE GENOMIC DNA]</scope>
    <source>
        <strain evidence="2 3">HBUM206468</strain>
    </source>
</reference>
<feature type="compositionally biased region" description="Basic residues" evidence="1">
    <location>
        <begin position="50"/>
        <end position="64"/>
    </location>
</feature>
<dbReference type="InterPro" id="IPR035172">
    <property type="entry name" value="DUF5302"/>
</dbReference>
<accession>A0ABR7M1I9</accession>
<evidence type="ECO:0000256" key="1">
    <source>
        <dbReference type="SAM" id="MobiDB-lite"/>
    </source>
</evidence>
<comment type="caution">
    <text evidence="2">The sequence shown here is derived from an EMBL/GenBank/DDBJ whole genome shotgun (WGS) entry which is preliminary data.</text>
</comment>
<dbReference type="Pfam" id="PF17227">
    <property type="entry name" value="DUF5302"/>
    <property type="match status" value="1"/>
</dbReference>
<keyword evidence="3" id="KW-1185">Reference proteome</keyword>
<organism evidence="2 3">
    <name type="scientific">Actinomadura alba</name>
    <dbReference type="NCBI Taxonomy" id="406431"/>
    <lineage>
        <taxon>Bacteria</taxon>
        <taxon>Bacillati</taxon>
        <taxon>Actinomycetota</taxon>
        <taxon>Actinomycetes</taxon>
        <taxon>Streptosporangiales</taxon>
        <taxon>Thermomonosporaceae</taxon>
        <taxon>Actinomadura</taxon>
    </lineage>
</organism>
<dbReference type="RefSeq" id="WP_187247694.1">
    <property type="nucleotide sequence ID" value="NZ_BAAAOK010000012.1"/>
</dbReference>
<feature type="region of interest" description="Disordered" evidence="1">
    <location>
        <begin position="1"/>
        <end position="64"/>
    </location>
</feature>